<dbReference type="EMBL" id="JAXLPB010000001">
    <property type="protein sequence ID" value="MDY8108323.1"/>
    <property type="molecule type" value="Genomic_DNA"/>
</dbReference>
<evidence type="ECO:0000256" key="4">
    <source>
        <dbReference type="ARBA" id="ARBA00022840"/>
    </source>
</evidence>
<dbReference type="PROSITE" id="PS50893">
    <property type="entry name" value="ABC_TRANSPORTER_2"/>
    <property type="match status" value="1"/>
</dbReference>
<evidence type="ECO:0000313" key="7">
    <source>
        <dbReference type="Proteomes" id="UP001294412"/>
    </source>
</evidence>
<reference evidence="6 7" key="1">
    <citation type="submission" date="2023-12" db="EMBL/GenBank/DDBJ databases">
        <title>Description of Novel Strain Fulvimarina sp. 2208YS6-2-32 isolated from Uroteuthis (Photololigo) edulis.</title>
        <authorList>
            <person name="Park J.-S."/>
        </authorList>
    </citation>
    <scope>NUCLEOTIDE SEQUENCE [LARGE SCALE GENOMIC DNA]</scope>
    <source>
        <strain evidence="6 7">2208YS6-2-32</strain>
    </source>
</reference>
<dbReference type="Pfam" id="PF08402">
    <property type="entry name" value="TOBE_2"/>
    <property type="match status" value="1"/>
</dbReference>
<keyword evidence="3" id="KW-0547">Nucleotide-binding</keyword>
<evidence type="ECO:0000256" key="3">
    <source>
        <dbReference type="ARBA" id="ARBA00022741"/>
    </source>
</evidence>
<dbReference type="RefSeq" id="WP_322185770.1">
    <property type="nucleotide sequence ID" value="NZ_JAXLPB010000001.1"/>
</dbReference>
<dbReference type="InterPro" id="IPR008995">
    <property type="entry name" value="Mo/tungstate-bd_C_term_dom"/>
</dbReference>
<keyword evidence="7" id="KW-1185">Reference proteome</keyword>
<evidence type="ECO:0000313" key="6">
    <source>
        <dbReference type="EMBL" id="MDY8108323.1"/>
    </source>
</evidence>
<dbReference type="InterPro" id="IPR027417">
    <property type="entry name" value="P-loop_NTPase"/>
</dbReference>
<dbReference type="SMART" id="SM00382">
    <property type="entry name" value="AAA"/>
    <property type="match status" value="1"/>
</dbReference>
<dbReference type="InterPro" id="IPR013611">
    <property type="entry name" value="Transp-assoc_OB_typ2"/>
</dbReference>
<comment type="caution">
    <text evidence="6">The sequence shown here is derived from an EMBL/GenBank/DDBJ whole genome shotgun (WGS) entry which is preliminary data.</text>
</comment>
<dbReference type="InterPro" id="IPR003439">
    <property type="entry name" value="ABC_transporter-like_ATP-bd"/>
</dbReference>
<dbReference type="SUPFAM" id="SSF52540">
    <property type="entry name" value="P-loop containing nucleoside triphosphate hydrolases"/>
    <property type="match status" value="1"/>
</dbReference>
<keyword evidence="4 6" id="KW-0067">ATP-binding</keyword>
<sequence length="331" mass="35871">MPSNAADLELADVTKAYGDTLAVDHISLKIPAGTYCCLLGPSGCGKSSTLRMVAGHEFISDGDIMIGNTIVNDLPPARRGTAMMFQNYALFPHLNVRENVAFALKMAGVAKAERLKKADAMLALVDMGAYAERLPAQLSGGQQQRIALARALVTNPTVLLLDEPLSALDPFLRIRMRAELKRYQREFGISFVHVTHSQEEAMALADMVVVMNDGRIEQVGTPREVFNSPRTRFVAQFMGGHNIVSDGEGAYAIRADKLRLLATDPSAAADRTATVSDVEYQGMTVHVALKRADGTDLLATLPEHEFDRTPFAVGDTVQVGWHAGDRHVLAA</sequence>
<dbReference type="Pfam" id="PF00005">
    <property type="entry name" value="ABC_tran"/>
    <property type="match status" value="1"/>
</dbReference>
<dbReference type="Gene3D" id="3.40.50.300">
    <property type="entry name" value="P-loop containing nucleotide triphosphate hydrolases"/>
    <property type="match status" value="1"/>
</dbReference>
<dbReference type="PANTHER" id="PTHR42781:SF4">
    <property type="entry name" value="SPERMIDINE_PUTRESCINE IMPORT ATP-BINDING PROTEIN POTA"/>
    <property type="match status" value="1"/>
</dbReference>
<evidence type="ECO:0000259" key="5">
    <source>
        <dbReference type="PROSITE" id="PS50893"/>
    </source>
</evidence>
<evidence type="ECO:0000256" key="1">
    <source>
        <dbReference type="ARBA" id="ARBA00005417"/>
    </source>
</evidence>
<protein>
    <submittedName>
        <fullName evidence="6">ABC transporter ATP-binding protein</fullName>
    </submittedName>
</protein>
<keyword evidence="2" id="KW-0813">Transport</keyword>
<gene>
    <name evidence="6" type="ORF">U0C82_04050</name>
</gene>
<proteinExistence type="inferred from homology"/>
<feature type="domain" description="ABC transporter" evidence="5">
    <location>
        <begin position="8"/>
        <end position="238"/>
    </location>
</feature>
<accession>A0ABU5I0N7</accession>
<dbReference type="GO" id="GO:0005524">
    <property type="term" value="F:ATP binding"/>
    <property type="evidence" value="ECO:0007669"/>
    <property type="project" value="UniProtKB-KW"/>
</dbReference>
<comment type="similarity">
    <text evidence="1">Belongs to the ABC transporter superfamily.</text>
</comment>
<name>A0ABU5I0N7_9HYPH</name>
<dbReference type="Proteomes" id="UP001294412">
    <property type="component" value="Unassembled WGS sequence"/>
</dbReference>
<organism evidence="6 7">
    <name type="scientific">Fulvimarina uroteuthidis</name>
    <dbReference type="NCBI Taxonomy" id="3098149"/>
    <lineage>
        <taxon>Bacteria</taxon>
        <taxon>Pseudomonadati</taxon>
        <taxon>Pseudomonadota</taxon>
        <taxon>Alphaproteobacteria</taxon>
        <taxon>Hyphomicrobiales</taxon>
        <taxon>Aurantimonadaceae</taxon>
        <taxon>Fulvimarina</taxon>
    </lineage>
</organism>
<dbReference type="InterPro" id="IPR003593">
    <property type="entry name" value="AAA+_ATPase"/>
</dbReference>
<dbReference type="InterPro" id="IPR050093">
    <property type="entry name" value="ABC_SmlMolc_Importer"/>
</dbReference>
<dbReference type="PANTHER" id="PTHR42781">
    <property type="entry name" value="SPERMIDINE/PUTRESCINE IMPORT ATP-BINDING PROTEIN POTA"/>
    <property type="match status" value="1"/>
</dbReference>
<dbReference type="InterPro" id="IPR017871">
    <property type="entry name" value="ABC_transporter-like_CS"/>
</dbReference>
<dbReference type="SUPFAM" id="SSF50331">
    <property type="entry name" value="MOP-like"/>
    <property type="match status" value="1"/>
</dbReference>
<evidence type="ECO:0000256" key="2">
    <source>
        <dbReference type="ARBA" id="ARBA00022448"/>
    </source>
</evidence>
<dbReference type="PROSITE" id="PS00211">
    <property type="entry name" value="ABC_TRANSPORTER_1"/>
    <property type="match status" value="1"/>
</dbReference>